<dbReference type="GO" id="GO:0046872">
    <property type="term" value="F:metal ion binding"/>
    <property type="evidence" value="ECO:0007669"/>
    <property type="project" value="UniProtKB-UniRule"/>
</dbReference>
<comment type="caution">
    <text evidence="7">The sequence shown here is derived from an EMBL/GenBank/DDBJ whole genome shotgun (WGS) entry which is preliminary data.</text>
</comment>
<dbReference type="FunFam" id="3.40.1390.30:FF:000001">
    <property type="entry name" value="GTP cyclohydrolase 1 type 2"/>
    <property type="match status" value="1"/>
</dbReference>
<proteinExistence type="inferred from homology"/>
<protein>
    <recommendedName>
        <fullName evidence="3 5">GTP cyclohydrolase 1 type 2 homolog</fullName>
    </recommendedName>
</protein>
<evidence type="ECO:0000256" key="5">
    <source>
        <dbReference type="PIRNR" id="PIRNR037489"/>
    </source>
</evidence>
<feature type="binding site" evidence="6">
    <location>
        <position position="346"/>
    </location>
    <ligand>
        <name>a divalent metal cation</name>
        <dbReference type="ChEBI" id="CHEBI:60240"/>
        <label>1</label>
    </ligand>
</feature>
<feature type="binding site" evidence="6">
    <location>
        <position position="83"/>
    </location>
    <ligand>
        <name>a divalent metal cation</name>
        <dbReference type="ChEBI" id="CHEBI:60240"/>
        <label>1</label>
    </ligand>
</feature>
<feature type="binding site" evidence="6">
    <location>
        <position position="84"/>
    </location>
    <ligand>
        <name>a divalent metal cation</name>
        <dbReference type="ChEBI" id="CHEBI:60240"/>
        <label>1</label>
    </ligand>
</feature>
<dbReference type="AlphaFoldDB" id="A0A9D9H3M1"/>
<feature type="binding site" evidence="6">
    <location>
        <position position="350"/>
    </location>
    <ligand>
        <name>a divalent metal cation</name>
        <dbReference type="ChEBI" id="CHEBI:60240"/>
        <label>1</label>
    </ligand>
</feature>
<gene>
    <name evidence="7" type="ORF">IAB08_09590</name>
</gene>
<dbReference type="NCBIfam" id="TIGR00486">
    <property type="entry name" value="YbgI_SA1388"/>
    <property type="match status" value="1"/>
</dbReference>
<dbReference type="Proteomes" id="UP000823612">
    <property type="component" value="Unassembled WGS sequence"/>
</dbReference>
<name>A0A9D9H3M1_9BACT</name>
<keyword evidence="4 5" id="KW-0479">Metal-binding</keyword>
<evidence type="ECO:0000256" key="6">
    <source>
        <dbReference type="PIRSR" id="PIRSR602678-1"/>
    </source>
</evidence>
<reference evidence="7" key="1">
    <citation type="submission" date="2020-10" db="EMBL/GenBank/DDBJ databases">
        <authorList>
            <person name="Gilroy R."/>
        </authorList>
    </citation>
    <scope>NUCLEOTIDE SEQUENCE</scope>
    <source>
        <strain evidence="7">2889</strain>
    </source>
</reference>
<dbReference type="InterPro" id="IPR002678">
    <property type="entry name" value="DUF34/NIF3"/>
</dbReference>
<evidence type="ECO:0000313" key="7">
    <source>
        <dbReference type="EMBL" id="MBO8433523.1"/>
    </source>
</evidence>
<evidence type="ECO:0000256" key="2">
    <source>
        <dbReference type="ARBA" id="ARBA00011643"/>
    </source>
</evidence>
<feature type="binding site" evidence="6">
    <location>
        <position position="122"/>
    </location>
    <ligand>
        <name>a divalent metal cation</name>
        <dbReference type="ChEBI" id="CHEBI:60240"/>
        <label>1</label>
    </ligand>
</feature>
<accession>A0A9D9H3M1</accession>
<evidence type="ECO:0000256" key="1">
    <source>
        <dbReference type="ARBA" id="ARBA00006964"/>
    </source>
</evidence>
<dbReference type="Pfam" id="PF01784">
    <property type="entry name" value="DUF34_NIF3"/>
    <property type="match status" value="1"/>
</dbReference>
<dbReference type="Gene3D" id="3.30.70.120">
    <property type="match status" value="1"/>
</dbReference>
<reference evidence="7" key="2">
    <citation type="journal article" date="2021" name="PeerJ">
        <title>Extensive microbial diversity within the chicken gut microbiome revealed by metagenomics and culture.</title>
        <authorList>
            <person name="Gilroy R."/>
            <person name="Ravi A."/>
            <person name="Getino M."/>
            <person name="Pursley I."/>
            <person name="Horton D.L."/>
            <person name="Alikhan N.F."/>
            <person name="Baker D."/>
            <person name="Gharbi K."/>
            <person name="Hall N."/>
            <person name="Watson M."/>
            <person name="Adriaenssens E.M."/>
            <person name="Foster-Nyarko E."/>
            <person name="Jarju S."/>
            <person name="Secka A."/>
            <person name="Antonio M."/>
            <person name="Oren A."/>
            <person name="Chaudhuri R.R."/>
            <person name="La Ragione R."/>
            <person name="Hildebrand F."/>
            <person name="Pallen M.J."/>
        </authorList>
    </citation>
    <scope>NUCLEOTIDE SEQUENCE</scope>
    <source>
        <strain evidence="7">2889</strain>
    </source>
</reference>
<evidence type="ECO:0000313" key="8">
    <source>
        <dbReference type="Proteomes" id="UP000823612"/>
    </source>
</evidence>
<comment type="similarity">
    <text evidence="1 5">Belongs to the GTP cyclohydrolase I type 2/NIF3 family.</text>
</comment>
<evidence type="ECO:0000256" key="4">
    <source>
        <dbReference type="ARBA" id="ARBA00022723"/>
    </source>
</evidence>
<dbReference type="EMBL" id="JADIMZ010000145">
    <property type="protein sequence ID" value="MBO8433523.1"/>
    <property type="molecule type" value="Genomic_DNA"/>
</dbReference>
<dbReference type="PIRSF" id="PIRSF037489">
    <property type="entry name" value="UCP037489_NIF3_YqfO"/>
    <property type="match status" value="1"/>
</dbReference>
<dbReference type="InterPro" id="IPR036069">
    <property type="entry name" value="DUF34/NIF3_sf"/>
</dbReference>
<sequence>MQTTRPSDIPGNDSPTNQSLLLKTLLASLEQWAPFAWQESYDNAGLILGDPNQQVRKALVCFDVTPEVVDEAVRIGADLILSHHPAIFKGIKRINPASRLGYMIKQSLCHDIAWCALHTNLDNTLSGVNSWLCEHLGLQEVQPLVPLQNLYGKLQVYVPEAYAEKLRQALAEAGCGAGAKYDACSYTSRGEGRFRAGSQAHPFAGQIGELHCEAECKIECLYPLHKTRQVVEALRANHPYEEPAFDLLPLQNEAAEQGAGAFGILQDPMQERELLDKLKELTGVHCIRHSGFRDRKIQRIALCGGSGGSFIGTAQSRKADVYITGDLKYHDFTDAEPGTWLVDIGHFESEKFAMGLILRYIRKNFPNFAVSISEQARNPVAFY</sequence>
<dbReference type="PANTHER" id="PTHR13799">
    <property type="entry name" value="NGG1 INTERACTING FACTOR 3"/>
    <property type="match status" value="1"/>
</dbReference>
<dbReference type="PANTHER" id="PTHR13799:SF14">
    <property type="entry name" value="GTP CYCLOHYDROLASE 1 TYPE 2 HOMOLOG"/>
    <property type="match status" value="1"/>
</dbReference>
<dbReference type="SUPFAM" id="SSF102705">
    <property type="entry name" value="NIF3 (NGG1p interacting factor 3)-like"/>
    <property type="match status" value="1"/>
</dbReference>
<dbReference type="InterPro" id="IPR017221">
    <property type="entry name" value="DUF34/NIF3_bac"/>
</dbReference>
<evidence type="ECO:0000256" key="3">
    <source>
        <dbReference type="ARBA" id="ARBA00022112"/>
    </source>
</evidence>
<organism evidence="7 8">
    <name type="scientific">Candidatus Pullibacteroides excrementavium</name>
    <dbReference type="NCBI Taxonomy" id="2840905"/>
    <lineage>
        <taxon>Bacteria</taxon>
        <taxon>Pseudomonadati</taxon>
        <taxon>Bacteroidota</taxon>
        <taxon>Bacteroidia</taxon>
        <taxon>Bacteroidales</taxon>
        <taxon>Candidatus Pullibacteroides</taxon>
    </lineage>
</organism>
<dbReference type="InterPro" id="IPR015867">
    <property type="entry name" value="N-reg_PII/ATP_PRibTrfase_C"/>
</dbReference>
<dbReference type="Gene3D" id="3.40.1390.30">
    <property type="entry name" value="NIF3 (NGG1p interacting factor 3)-like"/>
    <property type="match status" value="1"/>
</dbReference>
<comment type="subunit">
    <text evidence="2">Homohexamer.</text>
</comment>
<dbReference type="GO" id="GO:0005737">
    <property type="term" value="C:cytoplasm"/>
    <property type="evidence" value="ECO:0007669"/>
    <property type="project" value="TreeGrafter"/>
</dbReference>